<evidence type="ECO:0000256" key="1">
    <source>
        <dbReference type="ARBA" id="ARBA00004251"/>
    </source>
</evidence>
<accession>A0AAD1SMD5</accession>
<evidence type="ECO:0000256" key="10">
    <source>
        <dbReference type="SAM" id="Phobius"/>
    </source>
</evidence>
<protein>
    <submittedName>
        <fullName evidence="11">Inducible T-cell costimulator</fullName>
    </submittedName>
</protein>
<keyword evidence="12" id="KW-1185">Reference proteome</keyword>
<dbReference type="GO" id="GO:0005886">
    <property type="term" value="C:plasma membrane"/>
    <property type="evidence" value="ECO:0007669"/>
    <property type="project" value="UniProtKB-SubCell"/>
</dbReference>
<dbReference type="AlphaFoldDB" id="A0AAD1SMD5"/>
<evidence type="ECO:0000313" key="12">
    <source>
        <dbReference type="Proteomes" id="UP001295444"/>
    </source>
</evidence>
<dbReference type="PANTHER" id="PTHR20904:SF0">
    <property type="entry name" value="INDUCIBLE T-CELL COSTIMULATOR"/>
    <property type="match status" value="1"/>
</dbReference>
<comment type="subcellular location">
    <subcellularLocation>
        <location evidence="1">Cell membrane</location>
        <topology evidence="1">Single-pass type I membrane protein</topology>
    </subcellularLocation>
</comment>
<keyword evidence="9" id="KW-0393">Immunoglobulin domain</keyword>
<organism evidence="11 12">
    <name type="scientific">Pelobates cultripes</name>
    <name type="common">Western spadefoot toad</name>
    <dbReference type="NCBI Taxonomy" id="61616"/>
    <lineage>
        <taxon>Eukaryota</taxon>
        <taxon>Metazoa</taxon>
        <taxon>Chordata</taxon>
        <taxon>Craniata</taxon>
        <taxon>Vertebrata</taxon>
        <taxon>Euteleostomi</taxon>
        <taxon>Amphibia</taxon>
        <taxon>Batrachia</taxon>
        <taxon>Anura</taxon>
        <taxon>Pelobatoidea</taxon>
        <taxon>Pelobatidae</taxon>
        <taxon>Pelobates</taxon>
    </lineage>
</organism>
<keyword evidence="6 10" id="KW-0472">Membrane</keyword>
<proteinExistence type="predicted"/>
<evidence type="ECO:0000256" key="5">
    <source>
        <dbReference type="ARBA" id="ARBA00022989"/>
    </source>
</evidence>
<dbReference type="InterPro" id="IPR039943">
    <property type="entry name" value="ICOS"/>
</dbReference>
<dbReference type="Gene3D" id="2.60.40.10">
    <property type="entry name" value="Immunoglobulins"/>
    <property type="match status" value="1"/>
</dbReference>
<dbReference type="SUPFAM" id="SSF48726">
    <property type="entry name" value="Immunoglobulin"/>
    <property type="match status" value="1"/>
</dbReference>
<evidence type="ECO:0000313" key="11">
    <source>
        <dbReference type="EMBL" id="CAH2305912.1"/>
    </source>
</evidence>
<reference evidence="11" key="1">
    <citation type="submission" date="2022-03" db="EMBL/GenBank/DDBJ databases">
        <authorList>
            <person name="Alioto T."/>
            <person name="Alioto T."/>
            <person name="Gomez Garrido J."/>
        </authorList>
    </citation>
    <scope>NUCLEOTIDE SEQUENCE</scope>
</reference>
<name>A0AAD1SMD5_PELCU</name>
<evidence type="ECO:0000256" key="6">
    <source>
        <dbReference type="ARBA" id="ARBA00023136"/>
    </source>
</evidence>
<keyword evidence="8" id="KW-0325">Glycoprotein</keyword>
<gene>
    <name evidence="11" type="ORF">PECUL_23A025825</name>
</gene>
<keyword evidence="5 10" id="KW-1133">Transmembrane helix</keyword>
<evidence type="ECO:0000256" key="3">
    <source>
        <dbReference type="ARBA" id="ARBA00022692"/>
    </source>
</evidence>
<evidence type="ECO:0000256" key="8">
    <source>
        <dbReference type="ARBA" id="ARBA00023180"/>
    </source>
</evidence>
<evidence type="ECO:0000256" key="7">
    <source>
        <dbReference type="ARBA" id="ARBA00023157"/>
    </source>
</evidence>
<dbReference type="InterPro" id="IPR013783">
    <property type="entry name" value="Ig-like_fold"/>
</dbReference>
<dbReference type="GO" id="GO:0031295">
    <property type="term" value="P:T cell costimulation"/>
    <property type="evidence" value="ECO:0007669"/>
    <property type="project" value="InterPro"/>
</dbReference>
<feature type="transmembrane region" description="Helical" evidence="10">
    <location>
        <begin position="112"/>
        <end position="136"/>
    </location>
</feature>
<sequence length="172" mass="19530">MPCQHTPPPHSKFNLTLLKGEERHPVCVAYTNGMDTKLYNWVDQAPCYIRKTNESAIALTIFNLSVSHTDSYSCRLQNFSPAPYLDITTNETYVYIHDSLPQECSAGSVTQYFIWIFAGLTTLTFLCLVGILYLFIQRKHCSKCVKTHAQPNIEQNNEYMPMASVNAARGRV</sequence>
<dbReference type="EMBL" id="OW240918">
    <property type="protein sequence ID" value="CAH2305912.1"/>
    <property type="molecule type" value="Genomic_DNA"/>
</dbReference>
<dbReference type="InterPro" id="IPR036179">
    <property type="entry name" value="Ig-like_dom_sf"/>
</dbReference>
<evidence type="ECO:0000256" key="2">
    <source>
        <dbReference type="ARBA" id="ARBA00022475"/>
    </source>
</evidence>
<keyword evidence="3 10" id="KW-0812">Transmembrane</keyword>
<evidence type="ECO:0000256" key="9">
    <source>
        <dbReference type="ARBA" id="ARBA00023319"/>
    </source>
</evidence>
<keyword evidence="2" id="KW-1003">Cell membrane</keyword>
<keyword evidence="4" id="KW-0732">Signal</keyword>
<keyword evidence="7" id="KW-1015">Disulfide bond</keyword>
<dbReference type="Proteomes" id="UP001295444">
    <property type="component" value="Chromosome 07"/>
</dbReference>
<evidence type="ECO:0000256" key="4">
    <source>
        <dbReference type="ARBA" id="ARBA00022729"/>
    </source>
</evidence>
<dbReference type="PANTHER" id="PTHR20904">
    <property type="entry name" value="INDUCIBLE T-CELL COSTIMULATOR ICOS"/>
    <property type="match status" value="1"/>
</dbReference>